<keyword evidence="2" id="KW-1185">Reference proteome</keyword>
<dbReference type="InterPro" id="IPR021109">
    <property type="entry name" value="Peptidase_aspartic_dom_sf"/>
</dbReference>
<name>A0AAV8V9N4_9CUCU</name>
<dbReference type="Pfam" id="PF13975">
    <property type="entry name" value="gag-asp_proteas"/>
    <property type="match status" value="1"/>
</dbReference>
<evidence type="ECO:0008006" key="3">
    <source>
        <dbReference type="Google" id="ProtNLM"/>
    </source>
</evidence>
<comment type="caution">
    <text evidence="1">The sequence shown here is derived from an EMBL/GenBank/DDBJ whole genome shotgun (WGS) entry which is preliminary data.</text>
</comment>
<dbReference type="GO" id="GO:0004190">
    <property type="term" value="F:aspartic-type endopeptidase activity"/>
    <property type="evidence" value="ECO:0007669"/>
    <property type="project" value="InterPro"/>
</dbReference>
<evidence type="ECO:0000313" key="1">
    <source>
        <dbReference type="EMBL" id="KAJ8910921.1"/>
    </source>
</evidence>
<dbReference type="Proteomes" id="UP001159042">
    <property type="component" value="Unassembled WGS sequence"/>
</dbReference>
<dbReference type="AlphaFoldDB" id="A0AAV8V9N4"/>
<gene>
    <name evidence="1" type="ORF">NQ315_014255</name>
</gene>
<evidence type="ECO:0000313" key="2">
    <source>
        <dbReference type="Proteomes" id="UP001159042"/>
    </source>
</evidence>
<sequence length="212" mass="23190">MWETGNHDSRLPVLETGKLERNCTVARPVPFRPDKASEAITAPLHDNRPHAPVRIYDQTFLALIDTGAARSYIGNRVHQHCDQQGVPNKTATARIIQLANGEVITVDRAYLLEFDVGNTRFQEWLGWGNWDYLPDLLGDVVFGMDILSQHDFAISPATATVRLGNTVVSTDPSLPPNPLGSMALKISICADILTDCGPADAAIEEKASLSMD</sequence>
<protein>
    <recommendedName>
        <fullName evidence="3">Peptidase A2 domain-containing protein</fullName>
    </recommendedName>
</protein>
<dbReference type="SUPFAM" id="SSF50630">
    <property type="entry name" value="Acid proteases"/>
    <property type="match status" value="1"/>
</dbReference>
<dbReference type="PROSITE" id="PS00141">
    <property type="entry name" value="ASP_PROTEASE"/>
    <property type="match status" value="1"/>
</dbReference>
<organism evidence="1 2">
    <name type="scientific">Exocentrus adspersus</name>
    <dbReference type="NCBI Taxonomy" id="1586481"/>
    <lineage>
        <taxon>Eukaryota</taxon>
        <taxon>Metazoa</taxon>
        <taxon>Ecdysozoa</taxon>
        <taxon>Arthropoda</taxon>
        <taxon>Hexapoda</taxon>
        <taxon>Insecta</taxon>
        <taxon>Pterygota</taxon>
        <taxon>Neoptera</taxon>
        <taxon>Endopterygota</taxon>
        <taxon>Coleoptera</taxon>
        <taxon>Polyphaga</taxon>
        <taxon>Cucujiformia</taxon>
        <taxon>Chrysomeloidea</taxon>
        <taxon>Cerambycidae</taxon>
        <taxon>Lamiinae</taxon>
        <taxon>Acanthocinini</taxon>
        <taxon>Exocentrus</taxon>
    </lineage>
</organism>
<dbReference type="EMBL" id="JANEYG010000234">
    <property type="protein sequence ID" value="KAJ8910921.1"/>
    <property type="molecule type" value="Genomic_DNA"/>
</dbReference>
<dbReference type="GO" id="GO:0006508">
    <property type="term" value="P:proteolysis"/>
    <property type="evidence" value="ECO:0007669"/>
    <property type="project" value="InterPro"/>
</dbReference>
<dbReference type="CDD" id="cd00303">
    <property type="entry name" value="retropepsin_like"/>
    <property type="match status" value="1"/>
</dbReference>
<proteinExistence type="predicted"/>
<accession>A0AAV8V9N4</accession>
<dbReference type="Gene3D" id="2.40.70.10">
    <property type="entry name" value="Acid Proteases"/>
    <property type="match status" value="1"/>
</dbReference>
<dbReference type="InterPro" id="IPR001969">
    <property type="entry name" value="Aspartic_peptidase_AS"/>
</dbReference>
<reference evidence="1 2" key="1">
    <citation type="journal article" date="2023" name="Insect Mol. Biol.">
        <title>Genome sequencing provides insights into the evolution of gene families encoding plant cell wall-degrading enzymes in longhorned beetles.</title>
        <authorList>
            <person name="Shin N.R."/>
            <person name="Okamura Y."/>
            <person name="Kirsch R."/>
            <person name="Pauchet Y."/>
        </authorList>
    </citation>
    <scope>NUCLEOTIDE SEQUENCE [LARGE SCALE GENOMIC DNA]</scope>
    <source>
        <strain evidence="1">EAD_L_NR</strain>
    </source>
</reference>